<comment type="caution">
    <text evidence="1">The sequence shown here is derived from an EMBL/GenBank/DDBJ whole genome shotgun (WGS) entry which is preliminary data.</text>
</comment>
<name>A0ABR9FA54_9GAMM</name>
<keyword evidence="2" id="KW-1185">Reference proteome</keyword>
<evidence type="ECO:0000313" key="1">
    <source>
        <dbReference type="EMBL" id="MBE0402906.1"/>
    </source>
</evidence>
<dbReference type="EMBL" id="RRZC01000003">
    <property type="protein sequence ID" value="MBE0402906.1"/>
    <property type="molecule type" value="Genomic_DNA"/>
</dbReference>
<reference evidence="1 2" key="1">
    <citation type="submission" date="2020-07" db="EMBL/GenBank/DDBJ databases">
        <title>Halophilic bacteria isolated from french cheeses.</title>
        <authorList>
            <person name="Kothe C.I."/>
            <person name="Farah-Kraiem B."/>
            <person name="Renault P."/>
            <person name="Dridi B."/>
        </authorList>
    </citation>
    <scope>NUCLEOTIDE SEQUENCE [LARGE SCALE GENOMIC DNA]</scope>
    <source>
        <strain evidence="1 2">FME16</strain>
    </source>
</reference>
<organism evidence="1 2">
    <name type="scientific">Halomonas citrativorans</name>
    <dbReference type="NCBI Taxonomy" id="2742612"/>
    <lineage>
        <taxon>Bacteria</taxon>
        <taxon>Pseudomonadati</taxon>
        <taxon>Pseudomonadota</taxon>
        <taxon>Gammaproteobacteria</taxon>
        <taxon>Oceanospirillales</taxon>
        <taxon>Halomonadaceae</taxon>
        <taxon>Halomonas</taxon>
    </lineage>
</organism>
<dbReference type="SUPFAM" id="SSF53850">
    <property type="entry name" value="Periplasmic binding protein-like II"/>
    <property type="match status" value="1"/>
</dbReference>
<protein>
    <submittedName>
        <fullName evidence="1">TAXI family TRAP transporter solute-binding subunit</fullName>
    </submittedName>
</protein>
<gene>
    <name evidence="1" type="ORF">EI163_04925</name>
</gene>
<proteinExistence type="predicted"/>
<sequence>MKKIHWTYSVAVVSGVILGVTSLTASAKEFISIGGGGTGGTFNTLASGVASRMNDTFDDVRFTVEGSAGSTENIRRIGSGDLQMGITFTGDSYLAANGLEDFAETGTVDNVRFLGFVFSAVSQLVTTADSGIESIADLEGHRISVGSAGSGTAQTMDRILEYFDLEDRVSTSYINGSQSSDQLRNGQLDAYHGQWGVPAGAIVDTTSSLDAKLISTYDELKDADFFDAYPFYSEAIIPAGSYSGIDYDVKSIRDIGILVASEDVSDDLAYRILESLYSEEGLEHMRAVSNTTREMSLENGVSGGNFIPLHPGAEQFWRDQGIELPQ</sequence>
<dbReference type="RefSeq" id="WP_192526906.1">
    <property type="nucleotide sequence ID" value="NZ_JABUYX010000026.1"/>
</dbReference>
<dbReference type="Pfam" id="PF16868">
    <property type="entry name" value="NMT1_3"/>
    <property type="match status" value="1"/>
</dbReference>
<evidence type="ECO:0000313" key="2">
    <source>
        <dbReference type="Proteomes" id="UP000754821"/>
    </source>
</evidence>
<accession>A0ABR9FA54</accession>
<dbReference type="PANTHER" id="PTHR42941:SF1">
    <property type="entry name" value="SLL1037 PROTEIN"/>
    <property type="match status" value="1"/>
</dbReference>
<dbReference type="CDD" id="cd13520">
    <property type="entry name" value="PBP2_TAXI_TRAP"/>
    <property type="match status" value="1"/>
</dbReference>
<dbReference type="NCBIfam" id="TIGR02122">
    <property type="entry name" value="TRAP_TAXI"/>
    <property type="match status" value="1"/>
</dbReference>
<dbReference type="Proteomes" id="UP000754821">
    <property type="component" value="Unassembled WGS sequence"/>
</dbReference>
<dbReference type="Gene3D" id="3.40.190.10">
    <property type="entry name" value="Periplasmic binding protein-like II"/>
    <property type="match status" value="2"/>
</dbReference>
<dbReference type="PANTHER" id="PTHR42941">
    <property type="entry name" value="SLL1037 PROTEIN"/>
    <property type="match status" value="1"/>
</dbReference>
<dbReference type="InterPro" id="IPR011852">
    <property type="entry name" value="TRAP_TAXI"/>
</dbReference>